<accession>A0A6A6NQH9</accession>
<evidence type="ECO:0000256" key="1">
    <source>
        <dbReference type="SAM" id="Phobius"/>
    </source>
</evidence>
<reference evidence="2" key="1">
    <citation type="journal article" date="2020" name="Stud. Mycol.">
        <title>101 Dothideomycetes genomes: a test case for predicting lifestyles and emergence of pathogens.</title>
        <authorList>
            <person name="Haridas S."/>
            <person name="Albert R."/>
            <person name="Binder M."/>
            <person name="Bloem J."/>
            <person name="Labutti K."/>
            <person name="Salamov A."/>
            <person name="Andreopoulos B."/>
            <person name="Baker S."/>
            <person name="Barry K."/>
            <person name="Bills G."/>
            <person name="Bluhm B."/>
            <person name="Cannon C."/>
            <person name="Castanera R."/>
            <person name="Culley D."/>
            <person name="Daum C."/>
            <person name="Ezra D."/>
            <person name="Gonzalez J."/>
            <person name="Henrissat B."/>
            <person name="Kuo A."/>
            <person name="Liang C."/>
            <person name="Lipzen A."/>
            <person name="Lutzoni F."/>
            <person name="Magnuson J."/>
            <person name="Mondo S."/>
            <person name="Nolan M."/>
            <person name="Ohm R."/>
            <person name="Pangilinan J."/>
            <person name="Park H.-J."/>
            <person name="Ramirez L."/>
            <person name="Alfaro M."/>
            <person name="Sun H."/>
            <person name="Tritt A."/>
            <person name="Yoshinaga Y."/>
            <person name="Zwiers L.-H."/>
            <person name="Turgeon B."/>
            <person name="Goodwin S."/>
            <person name="Spatafora J."/>
            <person name="Crous P."/>
            <person name="Grigoriev I."/>
        </authorList>
    </citation>
    <scope>NUCLEOTIDE SEQUENCE</scope>
    <source>
        <strain evidence="2">ATCC 16933</strain>
    </source>
</reference>
<keyword evidence="1" id="KW-0472">Membrane</keyword>
<dbReference type="Proteomes" id="UP000799766">
    <property type="component" value="Unassembled WGS sequence"/>
</dbReference>
<dbReference type="AlphaFoldDB" id="A0A6A6NQH9"/>
<sequence length="57" mass="6401">MHYFGVFFERCGAVVFVIPSFNMWLVMAGRFGRACFLFLSRCVLSGAPIIVYMGVGE</sequence>
<keyword evidence="3" id="KW-1185">Reference proteome</keyword>
<keyword evidence="1" id="KW-0812">Transmembrane</keyword>
<name>A0A6A6NQH9_9PEZI</name>
<gene>
    <name evidence="2" type="ORF">BDY21DRAFT_123921</name>
</gene>
<protein>
    <submittedName>
        <fullName evidence="2">Uncharacterized protein</fullName>
    </submittedName>
</protein>
<organism evidence="2 3">
    <name type="scientific">Lineolata rhizophorae</name>
    <dbReference type="NCBI Taxonomy" id="578093"/>
    <lineage>
        <taxon>Eukaryota</taxon>
        <taxon>Fungi</taxon>
        <taxon>Dikarya</taxon>
        <taxon>Ascomycota</taxon>
        <taxon>Pezizomycotina</taxon>
        <taxon>Dothideomycetes</taxon>
        <taxon>Dothideomycetes incertae sedis</taxon>
        <taxon>Lineolatales</taxon>
        <taxon>Lineolataceae</taxon>
        <taxon>Lineolata</taxon>
    </lineage>
</organism>
<proteinExistence type="predicted"/>
<feature type="transmembrane region" description="Helical" evidence="1">
    <location>
        <begin position="6"/>
        <end position="27"/>
    </location>
</feature>
<evidence type="ECO:0000313" key="3">
    <source>
        <dbReference type="Proteomes" id="UP000799766"/>
    </source>
</evidence>
<dbReference type="EMBL" id="MU001696">
    <property type="protein sequence ID" value="KAF2453684.1"/>
    <property type="molecule type" value="Genomic_DNA"/>
</dbReference>
<keyword evidence="1" id="KW-1133">Transmembrane helix</keyword>
<feature type="transmembrane region" description="Helical" evidence="1">
    <location>
        <begin position="34"/>
        <end position="55"/>
    </location>
</feature>
<evidence type="ECO:0000313" key="2">
    <source>
        <dbReference type="EMBL" id="KAF2453684.1"/>
    </source>
</evidence>